<dbReference type="SUPFAM" id="SSF63829">
    <property type="entry name" value="Calcium-dependent phosphotriesterase"/>
    <property type="match status" value="2"/>
</dbReference>
<dbReference type="Proteomes" id="UP001548189">
    <property type="component" value="Unassembled WGS sequence"/>
</dbReference>
<dbReference type="Gene3D" id="3.30.565.10">
    <property type="entry name" value="Histidine kinase-like ATPase, C-terminal domain"/>
    <property type="match status" value="1"/>
</dbReference>
<dbReference type="InterPro" id="IPR013783">
    <property type="entry name" value="Ig-like_fold"/>
</dbReference>
<dbReference type="Pfam" id="PF02518">
    <property type="entry name" value="HATPase_c"/>
    <property type="match status" value="1"/>
</dbReference>
<dbReference type="Pfam" id="PF07495">
    <property type="entry name" value="Y_Y_Y"/>
    <property type="match status" value="1"/>
</dbReference>
<name>A0ABV2BZH4_9GAMM</name>
<dbReference type="PANTHER" id="PTHR43547:SF2">
    <property type="entry name" value="HYBRID SIGNAL TRANSDUCTION HISTIDINE KINASE C"/>
    <property type="match status" value="1"/>
</dbReference>
<dbReference type="PANTHER" id="PTHR43547">
    <property type="entry name" value="TWO-COMPONENT HISTIDINE KINASE"/>
    <property type="match status" value="1"/>
</dbReference>
<evidence type="ECO:0000313" key="2">
    <source>
        <dbReference type="Proteomes" id="UP001548189"/>
    </source>
</evidence>
<comment type="caution">
    <text evidence="1">The sequence shown here is derived from an EMBL/GenBank/DDBJ whole genome shotgun (WGS) entry which is preliminary data.</text>
</comment>
<reference evidence="1 2" key="1">
    <citation type="submission" date="2024-06" db="EMBL/GenBank/DDBJ databases">
        <authorList>
            <person name="Li F."/>
        </authorList>
    </citation>
    <scope>NUCLEOTIDE SEQUENCE [LARGE SCALE GENOMIC DNA]</scope>
    <source>
        <strain evidence="1 2">GXAS 311</strain>
    </source>
</reference>
<dbReference type="PROSITE" id="PS50109">
    <property type="entry name" value="HIS_KIN"/>
    <property type="match status" value="1"/>
</dbReference>
<sequence length="1042" mass="119412">MIVSKLHATNLDASLPFKDYVHLQWKQFGNNPLPPIFAMVQDDDGYLWMATYNGVIRFDGKDFSYPPALPVDNIFRGFIKAIQVTPDQSIWFTSSNLGIARIKDDKFFTYKVENGLLSNTISSMTVSPQGQIWYGNQEGIGRFNNDKFETVLEFKNGGIAEIKVISENEYWFVTYDGIVYHHHNGKISVWDKTDGLPADALIGLLIISNDNVLLLSRHNGVYRLTTQGIFPAKEFDSLNGLAMNGIKQTDDGAIWIAHSNGVSRYFNQSLVHEDLGYPNELGARVKGMFIDKQGNFWLGLYSEGLHRFSAAKVRIYNLSNNRVSANTVIEHHDQYWIGSTKRGLIGIPHTKKSTGKPEISIYLEHENGPARYISSLMSDSKGNLWIGTREGLRLLKNHAFKKYTSNAEMNNNQQLNSHATTKQPVRIDGTEDFWISALFEMSDGRILIGTNKGLYSYQNHQITREKVNFDLSKTSILWIKSTIDGRVWFGTHSRTYYEEGGLWRYFNQPLLIKEQIKSIHLDKDGGLWLGSLSGEGLSWLKNNRLVKFTTEDGLFDNYMWSIQEDSEENLWFSSDKGISRIKRQQLEDYANEKIPQINSLTLSKYDGLATLECNGGSPAGSQTTRGSFIYPCMEGLVEIFPEKFMQKPPIPKNIVESISVGEQLVATEHFSKSNQVFNIDKKNRDIKLKYTAISYYNPEKIEFKYRLIGYQNDWIMAEGRREVFYTNLNAGDYTFEVNSRYHHDKWSKEPARFRFSIASEFYETYYFKLIFVMLLISIIYWLTKWRIKVVTQRQYEVEHKKIEHLSTLVNSIAHHLNTPIGTGITSASYQKELLSELTSHLNSARVSKIKLLELLKSSSNALTLMTNAFDRSAHIIELFKQIKIDEKNDSPSEFYLKNLVEQLTTEIKSHYEKRQFNWRIFLDESIKLTSYPNAIKQVILILADNSIAHGYQADQEVSIDLSFKILNKKLHFTYRDYGRGLKDIDTEFLFTPFNKKISPNSGLGLGMSIAYSTVTQKLKGQLKINVAKGSGAEFLIIIPLQI</sequence>
<dbReference type="Gene3D" id="2.60.40.10">
    <property type="entry name" value="Immunoglobulins"/>
    <property type="match status" value="1"/>
</dbReference>
<dbReference type="InterPro" id="IPR011123">
    <property type="entry name" value="Y_Y_Y"/>
</dbReference>
<organism evidence="1 2">
    <name type="scientific">Aliikangiella maris</name>
    <dbReference type="NCBI Taxonomy" id="3162458"/>
    <lineage>
        <taxon>Bacteria</taxon>
        <taxon>Pseudomonadati</taxon>
        <taxon>Pseudomonadota</taxon>
        <taxon>Gammaproteobacteria</taxon>
        <taxon>Oceanospirillales</taxon>
        <taxon>Pleioneaceae</taxon>
        <taxon>Aliikangiella</taxon>
    </lineage>
</organism>
<keyword evidence="2" id="KW-1185">Reference proteome</keyword>
<dbReference type="InterPro" id="IPR003594">
    <property type="entry name" value="HATPase_dom"/>
</dbReference>
<gene>
    <name evidence="1" type="ORF">ABVT43_19540</name>
</gene>
<dbReference type="InterPro" id="IPR015943">
    <property type="entry name" value="WD40/YVTN_repeat-like_dom_sf"/>
</dbReference>
<evidence type="ECO:0000313" key="1">
    <source>
        <dbReference type="EMBL" id="MET1257341.1"/>
    </source>
</evidence>
<dbReference type="Gene3D" id="1.10.287.130">
    <property type="match status" value="1"/>
</dbReference>
<dbReference type="InterPro" id="IPR036890">
    <property type="entry name" value="HATPase_C_sf"/>
</dbReference>
<proteinExistence type="predicted"/>
<dbReference type="EMBL" id="JBEVCJ010000048">
    <property type="protein sequence ID" value="MET1257341.1"/>
    <property type="molecule type" value="Genomic_DNA"/>
</dbReference>
<dbReference type="Gene3D" id="2.130.10.10">
    <property type="entry name" value="YVTN repeat-like/Quinoprotein amine dehydrogenase"/>
    <property type="match status" value="4"/>
</dbReference>
<dbReference type="SUPFAM" id="SSF55874">
    <property type="entry name" value="ATPase domain of HSP90 chaperone/DNA topoisomerase II/histidine kinase"/>
    <property type="match status" value="1"/>
</dbReference>
<dbReference type="InterPro" id="IPR005467">
    <property type="entry name" value="His_kinase_dom"/>
</dbReference>
<dbReference type="Pfam" id="PF07494">
    <property type="entry name" value="Reg_prop"/>
    <property type="match status" value="3"/>
</dbReference>
<accession>A0ABV2BZH4</accession>
<protein>
    <submittedName>
        <fullName evidence="1">Two-component regulator propeller domain-containing protein</fullName>
    </submittedName>
</protein>
<dbReference type="SMART" id="SM00387">
    <property type="entry name" value="HATPase_c"/>
    <property type="match status" value="1"/>
</dbReference>
<dbReference type="InterPro" id="IPR011110">
    <property type="entry name" value="Reg_prop"/>
</dbReference>